<evidence type="ECO:0000259" key="3">
    <source>
        <dbReference type="Pfam" id="PF26177"/>
    </source>
</evidence>
<feature type="compositionally biased region" description="Low complexity" evidence="1">
    <location>
        <begin position="319"/>
        <end position="329"/>
    </location>
</feature>
<feature type="region of interest" description="Disordered" evidence="1">
    <location>
        <begin position="253"/>
        <end position="329"/>
    </location>
</feature>
<evidence type="ECO:0000259" key="2">
    <source>
        <dbReference type="Pfam" id="PF26176"/>
    </source>
</evidence>
<accession>A0A4V6WJM5</accession>
<dbReference type="InterPro" id="IPR059009">
    <property type="entry name" value="Znf_C2H2_17_1st"/>
</dbReference>
<dbReference type="EMBL" id="NAJL01000071">
    <property type="protein sequence ID" value="TKA22569.1"/>
    <property type="molecule type" value="Genomic_DNA"/>
</dbReference>
<sequence length="450" mass="49162">MPGHSQGTVLYSPASNVGHPVVHSPVSQRQPVGFHGSEDASRVDSAPHSQPVGPIGYLSDRTEDWSSFIQFDQEDTVVPSGTLSYAAGYGDMPGDYVEMPNSDMKPMDIPSQQDLGLVLSGVPNGASNPPAETDEGRHRTHPLYNEGARPDGLYHCPFETEPSCQHKPTKLKCNYDKFIDSHLKPFRCKVDACAKQEFSSTACLLRHEREAHGMHGHGDRPHLCYYPGCERGMLGNGFPRRYNLFDHMRRVHDHKDDPTSLTASPDPAGGESHSQKRGGGAGGRKRKASGPPTAVETTAQRRKASPSSARPAQVPLTPSAPSAPSASYSSNLPHLASSIVSTPQAIPSPYVLRKAQDRERLYSQWASQRDLLARQMEFVRSPDDEMNLQRLSRDLEALRRLSLEANLKKQLGSGLLAYSGLDVTAARFKSQDYGFEDEDQGGISQTPSPA</sequence>
<dbReference type="Pfam" id="PF26177">
    <property type="entry name" value="zf_C2H2_17_1st"/>
    <property type="match status" value="1"/>
</dbReference>
<evidence type="ECO:0000256" key="1">
    <source>
        <dbReference type="SAM" id="MobiDB-lite"/>
    </source>
</evidence>
<feature type="domain" description="C2H2-domain containing protein second zinc finger" evidence="2">
    <location>
        <begin position="221"/>
        <end position="252"/>
    </location>
</feature>
<dbReference type="Pfam" id="PF26176">
    <property type="entry name" value="zf_C2H2_17_2"/>
    <property type="match status" value="1"/>
</dbReference>
<comment type="caution">
    <text evidence="4">The sequence shown here is derived from an EMBL/GenBank/DDBJ whole genome shotgun (WGS) entry which is preliminary data.</text>
</comment>
<evidence type="ECO:0000313" key="5">
    <source>
        <dbReference type="Proteomes" id="UP000308549"/>
    </source>
</evidence>
<dbReference type="AlphaFoldDB" id="A0A4V6WJM5"/>
<name>A0A4V6WJM5_9PEZI</name>
<reference evidence="4 5" key="1">
    <citation type="submission" date="2017-03" db="EMBL/GenBank/DDBJ databases">
        <title>Genomes of endolithic fungi from Antarctica.</title>
        <authorList>
            <person name="Coleine C."/>
            <person name="Masonjones S."/>
            <person name="Stajich J.E."/>
        </authorList>
    </citation>
    <scope>NUCLEOTIDE SEQUENCE [LARGE SCALE GENOMIC DNA]</scope>
    <source>
        <strain evidence="4 5">CCFEE 6315</strain>
    </source>
</reference>
<dbReference type="OrthoDB" id="5062908at2759"/>
<feature type="domain" description="C2H2-domain containing protein first zinc finger" evidence="3">
    <location>
        <begin position="184"/>
        <end position="213"/>
    </location>
</feature>
<dbReference type="Gene3D" id="3.30.160.60">
    <property type="entry name" value="Classic Zinc Finger"/>
    <property type="match status" value="1"/>
</dbReference>
<gene>
    <name evidence="4" type="ORF">B0A50_08139</name>
</gene>
<feature type="compositionally biased region" description="Polar residues" evidence="1">
    <location>
        <begin position="1"/>
        <end position="15"/>
    </location>
</feature>
<proteinExistence type="predicted"/>
<organism evidence="4 5">
    <name type="scientific">Salinomyces thailandicus</name>
    <dbReference type="NCBI Taxonomy" id="706561"/>
    <lineage>
        <taxon>Eukaryota</taxon>
        <taxon>Fungi</taxon>
        <taxon>Dikarya</taxon>
        <taxon>Ascomycota</taxon>
        <taxon>Pezizomycotina</taxon>
        <taxon>Dothideomycetes</taxon>
        <taxon>Dothideomycetidae</taxon>
        <taxon>Mycosphaerellales</taxon>
        <taxon>Teratosphaeriaceae</taxon>
        <taxon>Salinomyces</taxon>
    </lineage>
</organism>
<feature type="region of interest" description="Disordered" evidence="1">
    <location>
        <begin position="1"/>
        <end position="54"/>
    </location>
</feature>
<keyword evidence="5" id="KW-1185">Reference proteome</keyword>
<protein>
    <submittedName>
        <fullName evidence="4">Uncharacterized protein</fullName>
    </submittedName>
</protein>
<dbReference type="Proteomes" id="UP000308549">
    <property type="component" value="Unassembled WGS sequence"/>
</dbReference>
<evidence type="ECO:0000313" key="4">
    <source>
        <dbReference type="EMBL" id="TKA22569.1"/>
    </source>
</evidence>
<dbReference type="InterPro" id="IPR059095">
    <property type="entry name" value="Znf_C2H2_17_2nd"/>
</dbReference>